<dbReference type="Proteomes" id="UP000569951">
    <property type="component" value="Unassembled WGS sequence"/>
</dbReference>
<comment type="caution">
    <text evidence="1">The sequence shown here is derived from an EMBL/GenBank/DDBJ whole genome shotgun (WGS) entry which is preliminary data.</text>
</comment>
<protein>
    <recommendedName>
        <fullName evidence="3">Winged helix-turn-helix domain-containing protein</fullName>
    </recommendedName>
</protein>
<organism evidence="1 2">
    <name type="scientific">Deinobacterium chartae</name>
    <dbReference type="NCBI Taxonomy" id="521158"/>
    <lineage>
        <taxon>Bacteria</taxon>
        <taxon>Thermotogati</taxon>
        <taxon>Deinococcota</taxon>
        <taxon>Deinococci</taxon>
        <taxon>Deinococcales</taxon>
        <taxon>Deinococcaceae</taxon>
        <taxon>Deinobacterium</taxon>
    </lineage>
</organism>
<gene>
    <name evidence="1" type="ORF">HNR42_003233</name>
</gene>
<proteinExistence type="predicted"/>
<keyword evidence="2" id="KW-1185">Reference proteome</keyword>
<dbReference type="RefSeq" id="WP_183988513.1">
    <property type="nucleotide sequence ID" value="NZ_JACHHG010000015.1"/>
</dbReference>
<sequence>MPSLLEVSQLRTLQIAAQRLHAPPTRLARKEDLLAAIRHMGILQIDTIHVVNRSPYLVLYARLGAFPPVWLEQLLAEGKLFEYWSHEASFLPIEDYALYRHVMLGHAQAGRGASRVQRGQAWLQQHAGEVARVRAALAAGPVRARDFERTDGQKGTWWNWKFEKEALERLFNVGEVMVRARENFQRVYDLRERVLPGWNDDHALPAAQARREMVARSVRALGAARAAWVPDYYRLSGAAVKPALHDLLREGEIFELPVSGFREPLLVHRDNLELLEAVRAGDLRARRTELLSPFDPLVWDRRRLSETFGFEYRIECYTPEPKRRYGYFTLPILHHDALVGRLDAKAHRREGVLEVKALHLEPGVNPSARLLEALARTLRGFGSWHGTPEVRITRTDPIELQRRLEDVMQAVQTPE</sequence>
<dbReference type="InterPro" id="IPR009351">
    <property type="entry name" value="AlkZ-like"/>
</dbReference>
<name>A0A841I7I9_9DEIO</name>
<dbReference type="PANTHER" id="PTHR30528">
    <property type="entry name" value="CYTOPLASMIC PROTEIN"/>
    <property type="match status" value="1"/>
</dbReference>
<dbReference type="EMBL" id="JACHHG010000015">
    <property type="protein sequence ID" value="MBB6099775.1"/>
    <property type="molecule type" value="Genomic_DNA"/>
</dbReference>
<evidence type="ECO:0000313" key="2">
    <source>
        <dbReference type="Proteomes" id="UP000569951"/>
    </source>
</evidence>
<evidence type="ECO:0000313" key="1">
    <source>
        <dbReference type="EMBL" id="MBB6099775.1"/>
    </source>
</evidence>
<reference evidence="1 2" key="1">
    <citation type="submission" date="2020-08" db="EMBL/GenBank/DDBJ databases">
        <title>Genomic Encyclopedia of Type Strains, Phase IV (KMG-IV): sequencing the most valuable type-strain genomes for metagenomic binning, comparative biology and taxonomic classification.</title>
        <authorList>
            <person name="Goeker M."/>
        </authorList>
    </citation>
    <scope>NUCLEOTIDE SEQUENCE [LARGE SCALE GENOMIC DNA]</scope>
    <source>
        <strain evidence="1 2">DSM 21458</strain>
    </source>
</reference>
<dbReference type="Pfam" id="PF06224">
    <property type="entry name" value="AlkZ-like"/>
    <property type="match status" value="1"/>
</dbReference>
<accession>A0A841I7I9</accession>
<dbReference type="PANTHER" id="PTHR30528:SF0">
    <property type="entry name" value="CYTOPLASMIC PROTEIN"/>
    <property type="match status" value="1"/>
</dbReference>
<evidence type="ECO:0008006" key="3">
    <source>
        <dbReference type="Google" id="ProtNLM"/>
    </source>
</evidence>
<dbReference type="AlphaFoldDB" id="A0A841I7I9"/>